<sequence length="85" mass="9492">IDLSTTTVPVTDRVETSTEKSQFVMSDEELKRRVAALLDKNQLLCTMFGMCDGVRKEMPVTPKTIHNPAPAVNHLKFVPRIVTPP</sequence>
<dbReference type="EMBL" id="BTRK01000001">
    <property type="protein sequence ID" value="GMR32572.1"/>
    <property type="molecule type" value="Genomic_DNA"/>
</dbReference>
<evidence type="ECO:0000313" key="1">
    <source>
        <dbReference type="EMBL" id="GMR32572.1"/>
    </source>
</evidence>
<evidence type="ECO:0000313" key="2">
    <source>
        <dbReference type="Proteomes" id="UP001328107"/>
    </source>
</evidence>
<dbReference type="Proteomes" id="UP001328107">
    <property type="component" value="Unassembled WGS sequence"/>
</dbReference>
<feature type="non-terminal residue" evidence="1">
    <location>
        <position position="1"/>
    </location>
</feature>
<name>A0AAN4Z113_9BILA</name>
<gene>
    <name evidence="1" type="ORF">PMAYCL1PPCAC_02767</name>
</gene>
<feature type="non-terminal residue" evidence="1">
    <location>
        <position position="85"/>
    </location>
</feature>
<reference evidence="2" key="1">
    <citation type="submission" date="2022-10" db="EMBL/GenBank/DDBJ databases">
        <title>Genome assembly of Pristionchus species.</title>
        <authorList>
            <person name="Yoshida K."/>
            <person name="Sommer R.J."/>
        </authorList>
    </citation>
    <scope>NUCLEOTIDE SEQUENCE [LARGE SCALE GENOMIC DNA]</scope>
    <source>
        <strain evidence="2">RS5460</strain>
    </source>
</reference>
<proteinExistence type="predicted"/>
<keyword evidence="2" id="KW-1185">Reference proteome</keyword>
<accession>A0AAN4Z113</accession>
<organism evidence="1 2">
    <name type="scientific">Pristionchus mayeri</name>
    <dbReference type="NCBI Taxonomy" id="1317129"/>
    <lineage>
        <taxon>Eukaryota</taxon>
        <taxon>Metazoa</taxon>
        <taxon>Ecdysozoa</taxon>
        <taxon>Nematoda</taxon>
        <taxon>Chromadorea</taxon>
        <taxon>Rhabditida</taxon>
        <taxon>Rhabditina</taxon>
        <taxon>Diplogasteromorpha</taxon>
        <taxon>Diplogasteroidea</taxon>
        <taxon>Neodiplogasteridae</taxon>
        <taxon>Pristionchus</taxon>
    </lineage>
</organism>
<comment type="caution">
    <text evidence="1">The sequence shown here is derived from an EMBL/GenBank/DDBJ whole genome shotgun (WGS) entry which is preliminary data.</text>
</comment>
<protein>
    <submittedName>
        <fullName evidence="1">Uncharacterized protein</fullName>
    </submittedName>
</protein>
<dbReference type="AlphaFoldDB" id="A0AAN4Z113"/>